<reference evidence="2" key="1">
    <citation type="submission" date="2023-03" db="EMBL/GenBank/DDBJ databases">
        <title>Massive genome expansion in bonnet fungi (Mycena s.s.) driven by repeated elements and novel gene families across ecological guilds.</title>
        <authorList>
            <consortium name="Lawrence Berkeley National Laboratory"/>
            <person name="Harder C.B."/>
            <person name="Miyauchi S."/>
            <person name="Viragh M."/>
            <person name="Kuo A."/>
            <person name="Thoen E."/>
            <person name="Andreopoulos B."/>
            <person name="Lu D."/>
            <person name="Skrede I."/>
            <person name="Drula E."/>
            <person name="Henrissat B."/>
            <person name="Morin E."/>
            <person name="Kohler A."/>
            <person name="Barry K."/>
            <person name="LaButti K."/>
            <person name="Morin E."/>
            <person name="Salamov A."/>
            <person name="Lipzen A."/>
            <person name="Mereny Z."/>
            <person name="Hegedus B."/>
            <person name="Baldrian P."/>
            <person name="Stursova M."/>
            <person name="Weitz H."/>
            <person name="Taylor A."/>
            <person name="Grigoriev I.V."/>
            <person name="Nagy L.G."/>
            <person name="Martin F."/>
            <person name="Kauserud H."/>
        </authorList>
    </citation>
    <scope>NUCLEOTIDE SEQUENCE</scope>
    <source>
        <strain evidence="2">CBHHK002</strain>
    </source>
</reference>
<evidence type="ECO:0000313" key="2">
    <source>
        <dbReference type="EMBL" id="KAJ7339891.1"/>
    </source>
</evidence>
<comment type="caution">
    <text evidence="2">The sequence shown here is derived from an EMBL/GenBank/DDBJ whole genome shotgun (WGS) entry which is preliminary data.</text>
</comment>
<proteinExistence type="predicted"/>
<dbReference type="Proteomes" id="UP001218218">
    <property type="component" value="Unassembled WGS sequence"/>
</dbReference>
<organism evidence="2 3">
    <name type="scientific">Mycena albidolilacea</name>
    <dbReference type="NCBI Taxonomy" id="1033008"/>
    <lineage>
        <taxon>Eukaryota</taxon>
        <taxon>Fungi</taxon>
        <taxon>Dikarya</taxon>
        <taxon>Basidiomycota</taxon>
        <taxon>Agaricomycotina</taxon>
        <taxon>Agaricomycetes</taxon>
        <taxon>Agaricomycetidae</taxon>
        <taxon>Agaricales</taxon>
        <taxon>Marasmiineae</taxon>
        <taxon>Mycenaceae</taxon>
        <taxon>Mycena</taxon>
    </lineage>
</organism>
<accession>A0AAD7EN44</accession>
<evidence type="ECO:0000256" key="1">
    <source>
        <dbReference type="SAM" id="MobiDB-lite"/>
    </source>
</evidence>
<dbReference type="EMBL" id="JARIHO010000027">
    <property type="protein sequence ID" value="KAJ7339891.1"/>
    <property type="molecule type" value="Genomic_DNA"/>
</dbReference>
<evidence type="ECO:0000313" key="3">
    <source>
        <dbReference type="Proteomes" id="UP001218218"/>
    </source>
</evidence>
<keyword evidence="3" id="KW-1185">Reference proteome</keyword>
<name>A0AAD7EN44_9AGAR</name>
<dbReference type="AlphaFoldDB" id="A0AAD7EN44"/>
<gene>
    <name evidence="2" type="ORF">DFH08DRAFT_812268</name>
</gene>
<feature type="region of interest" description="Disordered" evidence="1">
    <location>
        <begin position="84"/>
        <end position="113"/>
    </location>
</feature>
<sequence length="244" mass="27308">MACIGGDVFVQKILASSQGVYVDVDGEGDGSGVGERRERAEPRVFPWLRTRNYKESWDLGAVSECGRRGVRRCTTVAGGDRCLLAPPGSGDQQASPSSSGRSAHPSQRRATVVVRNKGPPPCLRYLHRVSGLYEFQNLTWHYNCDFNCLENRITDEAQSLSERLRLTLAELHDQLQTVQGLCIKLHQIRLSLLFPSSFFSQKQFHPIRNFDLTEPKISDLKSCGIEAKLGMFRKSPDTSQPDLR</sequence>
<protein>
    <submittedName>
        <fullName evidence="2">Uncharacterized protein</fullName>
    </submittedName>
</protein>
<feature type="compositionally biased region" description="Low complexity" evidence="1">
    <location>
        <begin position="93"/>
        <end position="105"/>
    </location>
</feature>